<proteinExistence type="predicted"/>
<dbReference type="Pfam" id="PF11716">
    <property type="entry name" value="MDMPI_N"/>
    <property type="match status" value="1"/>
</dbReference>
<feature type="region of interest" description="Disordered" evidence="1">
    <location>
        <begin position="155"/>
        <end position="196"/>
    </location>
</feature>
<dbReference type="SUPFAM" id="SSF109854">
    <property type="entry name" value="DinB/YfiT-like putative metalloenzymes"/>
    <property type="match status" value="1"/>
</dbReference>
<evidence type="ECO:0000256" key="1">
    <source>
        <dbReference type="SAM" id="MobiDB-lite"/>
    </source>
</evidence>
<dbReference type="InterPro" id="IPR024344">
    <property type="entry name" value="MDMPI_metal-binding"/>
</dbReference>
<dbReference type="EMBL" id="JBHTCJ010000001">
    <property type="protein sequence ID" value="MFC7340127.1"/>
    <property type="molecule type" value="Genomic_DNA"/>
</dbReference>
<gene>
    <name evidence="3" type="ORF">ACFQRI_01795</name>
</gene>
<dbReference type="InterPro" id="IPR017517">
    <property type="entry name" value="Maleyloyr_isom"/>
</dbReference>
<protein>
    <submittedName>
        <fullName evidence="3">TIGR03086 family metal-binding protein</fullName>
    </submittedName>
</protein>
<accession>A0ABW2LGH5</accession>
<keyword evidence="4" id="KW-1185">Reference proteome</keyword>
<dbReference type="InterPro" id="IPR034660">
    <property type="entry name" value="DinB/YfiT-like"/>
</dbReference>
<comment type="caution">
    <text evidence="3">The sequence shown here is derived from an EMBL/GenBank/DDBJ whole genome shotgun (WGS) entry which is preliminary data.</text>
</comment>
<sequence length="196" mass="20561">MPGTHDLGPAAHHLAGLLPGIGEDDLRSPTPCRDYSVATLLDHVHGLAAAFAAAAVKDLETTAQPPDPRAENLPWDWRSSIPHRLTELAEAWRDDEPWTGVTQAGGVPLPGELAGLVALNEITVHGWDLAAATGQRFDPDAASVAACLEFASSFASEEPDPDSPFGAAVPVPPTAPPLDRLLGLTGRDPAWKPDVV</sequence>
<organism evidence="3 4">
    <name type="scientific">Saccharopolyspora griseoalba</name>
    <dbReference type="NCBI Taxonomy" id="1431848"/>
    <lineage>
        <taxon>Bacteria</taxon>
        <taxon>Bacillati</taxon>
        <taxon>Actinomycetota</taxon>
        <taxon>Actinomycetes</taxon>
        <taxon>Pseudonocardiales</taxon>
        <taxon>Pseudonocardiaceae</taxon>
        <taxon>Saccharopolyspora</taxon>
    </lineage>
</organism>
<evidence type="ECO:0000259" key="2">
    <source>
        <dbReference type="Pfam" id="PF11716"/>
    </source>
</evidence>
<feature type="domain" description="Mycothiol-dependent maleylpyruvate isomerase metal-binding" evidence="2">
    <location>
        <begin position="9"/>
        <end position="130"/>
    </location>
</feature>
<dbReference type="NCBIfam" id="TIGR03086">
    <property type="entry name" value="TIGR03086 family metal-binding protein"/>
    <property type="match status" value="1"/>
</dbReference>
<dbReference type="Proteomes" id="UP001596504">
    <property type="component" value="Unassembled WGS sequence"/>
</dbReference>
<evidence type="ECO:0000313" key="4">
    <source>
        <dbReference type="Proteomes" id="UP001596504"/>
    </source>
</evidence>
<dbReference type="RefSeq" id="WP_380663479.1">
    <property type="nucleotide sequence ID" value="NZ_JBHTCJ010000001.1"/>
</dbReference>
<dbReference type="NCBIfam" id="TIGR03083">
    <property type="entry name" value="maleylpyruvate isomerase family mycothiol-dependent enzyme"/>
    <property type="match status" value="1"/>
</dbReference>
<evidence type="ECO:0000313" key="3">
    <source>
        <dbReference type="EMBL" id="MFC7340127.1"/>
    </source>
</evidence>
<name>A0ABW2LGH5_9PSEU</name>
<reference evidence="4" key="1">
    <citation type="journal article" date="2019" name="Int. J. Syst. Evol. Microbiol.">
        <title>The Global Catalogue of Microorganisms (GCM) 10K type strain sequencing project: providing services to taxonomists for standard genome sequencing and annotation.</title>
        <authorList>
            <consortium name="The Broad Institute Genomics Platform"/>
            <consortium name="The Broad Institute Genome Sequencing Center for Infectious Disease"/>
            <person name="Wu L."/>
            <person name="Ma J."/>
        </authorList>
    </citation>
    <scope>NUCLEOTIDE SEQUENCE [LARGE SCALE GENOMIC DNA]</scope>
    <source>
        <strain evidence="4">WLHS5</strain>
    </source>
</reference>
<dbReference type="InterPro" id="IPR017520">
    <property type="entry name" value="CHP03086"/>
</dbReference>
<dbReference type="Gene3D" id="1.20.120.450">
    <property type="entry name" value="dinb family like domain"/>
    <property type="match status" value="1"/>
</dbReference>